<organism evidence="3 4">
    <name type="scientific">Candidatus Fokinia crypta</name>
    <dbReference type="NCBI Taxonomy" id="1920990"/>
    <lineage>
        <taxon>Bacteria</taxon>
        <taxon>Pseudomonadati</taxon>
        <taxon>Pseudomonadota</taxon>
        <taxon>Alphaproteobacteria</taxon>
        <taxon>Rickettsiales</taxon>
        <taxon>Candidatus Midichloriaceae</taxon>
        <taxon>Candidatus Fokinia</taxon>
    </lineage>
</organism>
<sequence length="378" mass="43096">MSLASACNDIIPFDVFMILSNRDYYQNAVIGKVGDFITAPEVSDVFNMILGKAILSHALKKKSKLLIIELGGGTGKMMRDILRLFQAYTDNNITTTVSAVFMLEQSASMRENQEKNIDKDILSSCPIEWFSDLDTLVQKAQLVAEETNSTVVVISNEFFDTLPMKQFHLSDKISELHARCLEENNIELIYREPSECSTHLIEEYVRKNAKLLNQIIAENKYAIVELSPVREMYLNKLLDIIIPYNGMFLTIDYGHFGYKHTDSIKFIKNHKLLNNVRKLGETDISSAVDFYALAKVAIRRNCIATFCSQSDFLKKHGIFDIAKDFFHKFLDSDIHAKYFEQMWLDTAKLTSKLDMGGAFKVLNITNSPVQKTGFKRCI</sequence>
<proteinExistence type="predicted"/>
<dbReference type="SUPFAM" id="SSF53335">
    <property type="entry name" value="S-adenosyl-L-methionine-dependent methyltransferases"/>
    <property type="match status" value="1"/>
</dbReference>
<reference evidence="3" key="1">
    <citation type="submission" date="2022-10" db="EMBL/GenBank/DDBJ databases">
        <title>Host association and intracellularity evolved multiple times independently in the Rickettsiales.</title>
        <authorList>
            <person name="Castelli M."/>
            <person name="Nardi T."/>
            <person name="Gammuto L."/>
            <person name="Bellinzona G."/>
            <person name="Sabaneyeva E."/>
            <person name="Potekhin A."/>
            <person name="Serra V."/>
            <person name="Petroni G."/>
            <person name="Sassera D."/>
        </authorList>
    </citation>
    <scope>NUCLEOTIDE SEQUENCE [LARGE SCALE GENOMIC DNA]</scope>
    <source>
        <strain evidence="3">US_Bl 11III1</strain>
    </source>
</reference>
<keyword evidence="1" id="KW-0489">Methyltransferase</keyword>
<dbReference type="PANTHER" id="PTHR12049">
    <property type="entry name" value="PROTEIN ARGININE METHYLTRANSFERASE NDUFAF7, MITOCHONDRIAL"/>
    <property type="match status" value="1"/>
</dbReference>
<protein>
    <submittedName>
        <fullName evidence="3">SAM-dependent arginine-methyltransferse</fullName>
    </submittedName>
</protein>
<evidence type="ECO:0000313" key="4">
    <source>
        <dbReference type="Proteomes" id="UP001325140"/>
    </source>
</evidence>
<name>A0ABZ0UNA1_9RICK</name>
<evidence type="ECO:0000313" key="3">
    <source>
        <dbReference type="EMBL" id="WPX97586.1"/>
    </source>
</evidence>
<dbReference type="Pfam" id="PF02636">
    <property type="entry name" value="Methyltransf_28"/>
    <property type="match status" value="1"/>
</dbReference>
<dbReference type="InterPro" id="IPR038375">
    <property type="entry name" value="NDUFAF7_sf"/>
</dbReference>
<keyword evidence="4" id="KW-1185">Reference proteome</keyword>
<dbReference type="PANTHER" id="PTHR12049:SF7">
    <property type="entry name" value="PROTEIN ARGININE METHYLTRANSFERASE NDUFAF7, MITOCHONDRIAL"/>
    <property type="match status" value="1"/>
</dbReference>
<dbReference type="RefSeq" id="WP_323722243.1">
    <property type="nucleotide sequence ID" value="NZ_CP110343.1"/>
</dbReference>
<dbReference type="InterPro" id="IPR029063">
    <property type="entry name" value="SAM-dependent_MTases_sf"/>
</dbReference>
<evidence type="ECO:0000256" key="1">
    <source>
        <dbReference type="ARBA" id="ARBA00022603"/>
    </source>
</evidence>
<dbReference type="Proteomes" id="UP001325140">
    <property type="component" value="Chromosome"/>
</dbReference>
<keyword evidence="2" id="KW-0808">Transferase</keyword>
<dbReference type="InterPro" id="IPR003788">
    <property type="entry name" value="NDUFAF7"/>
</dbReference>
<dbReference type="EMBL" id="CP110343">
    <property type="protein sequence ID" value="WPX97586.1"/>
    <property type="molecule type" value="Genomic_DNA"/>
</dbReference>
<gene>
    <name evidence="3" type="ORF">Fokcrypt_00091</name>
</gene>
<dbReference type="Gene3D" id="3.40.50.12710">
    <property type="match status" value="1"/>
</dbReference>
<accession>A0ABZ0UNA1</accession>
<evidence type="ECO:0000256" key="2">
    <source>
        <dbReference type="ARBA" id="ARBA00022679"/>
    </source>
</evidence>